<evidence type="ECO:0000313" key="5">
    <source>
        <dbReference type="Proteomes" id="UP000653056"/>
    </source>
</evidence>
<name>A0ABQ2YVD8_9GAMM</name>
<dbReference type="SUPFAM" id="SSF48452">
    <property type="entry name" value="TPR-like"/>
    <property type="match status" value="2"/>
</dbReference>
<accession>A0ABQ2YVD8</accession>
<protein>
    <recommendedName>
        <fullName evidence="3">HTH cro/C1-type domain-containing protein</fullName>
    </recommendedName>
</protein>
<dbReference type="SUPFAM" id="SSF47413">
    <property type="entry name" value="lambda repressor-like DNA-binding domains"/>
    <property type="match status" value="1"/>
</dbReference>
<dbReference type="Gene3D" id="3.40.50.300">
    <property type="entry name" value="P-loop containing nucleotide triphosphate hydrolases"/>
    <property type="match status" value="1"/>
</dbReference>
<evidence type="ECO:0000313" key="4">
    <source>
        <dbReference type="EMBL" id="GGX93431.1"/>
    </source>
</evidence>
<reference evidence="5" key="1">
    <citation type="journal article" date="2019" name="Int. J. Syst. Evol. Microbiol.">
        <title>The Global Catalogue of Microorganisms (GCM) 10K type strain sequencing project: providing services to taxonomists for standard genome sequencing and annotation.</title>
        <authorList>
            <consortium name="The Broad Institute Genomics Platform"/>
            <consortium name="The Broad Institute Genome Sequencing Center for Infectious Disease"/>
            <person name="Wu L."/>
            <person name="Ma J."/>
        </authorList>
    </citation>
    <scope>NUCLEOTIDE SEQUENCE [LARGE SCALE GENOMIC DNA]</scope>
    <source>
        <strain evidence="5">KCTC 22228</strain>
    </source>
</reference>
<dbReference type="PANTHER" id="PTHR16305">
    <property type="entry name" value="TESTICULAR SOLUBLE ADENYLYL CYCLASE"/>
    <property type="match status" value="1"/>
</dbReference>
<dbReference type="Pfam" id="PF13424">
    <property type="entry name" value="TPR_12"/>
    <property type="match status" value="1"/>
</dbReference>
<gene>
    <name evidence="4" type="ORF">GCM10007160_21260</name>
</gene>
<dbReference type="RefSeq" id="WP_189468948.1">
    <property type="nucleotide sequence ID" value="NZ_BMXS01000009.1"/>
</dbReference>
<dbReference type="InterPro" id="IPR041664">
    <property type="entry name" value="AAA_16"/>
</dbReference>
<dbReference type="InterPro" id="IPR001387">
    <property type="entry name" value="Cro/C1-type_HTH"/>
</dbReference>
<dbReference type="Proteomes" id="UP000653056">
    <property type="component" value="Unassembled WGS sequence"/>
</dbReference>
<dbReference type="Gene3D" id="1.25.40.10">
    <property type="entry name" value="Tetratricopeptide repeat domain"/>
    <property type="match status" value="1"/>
</dbReference>
<dbReference type="InterPro" id="IPR019734">
    <property type="entry name" value="TPR_rpt"/>
</dbReference>
<dbReference type="CDD" id="cd00093">
    <property type="entry name" value="HTH_XRE"/>
    <property type="match status" value="1"/>
</dbReference>
<dbReference type="PROSITE" id="PS50943">
    <property type="entry name" value="HTH_CROC1"/>
    <property type="match status" value="1"/>
</dbReference>
<comment type="caution">
    <text evidence="4">The sequence shown here is derived from an EMBL/GenBank/DDBJ whole genome shotgun (WGS) entry which is preliminary data.</text>
</comment>
<dbReference type="Gene3D" id="1.10.260.40">
    <property type="entry name" value="lambda repressor-like DNA-binding domains"/>
    <property type="match status" value="1"/>
</dbReference>
<keyword evidence="2" id="KW-0067">ATP-binding</keyword>
<feature type="domain" description="HTH cro/C1-type" evidence="3">
    <location>
        <begin position="18"/>
        <end position="76"/>
    </location>
</feature>
<evidence type="ECO:0000256" key="1">
    <source>
        <dbReference type="ARBA" id="ARBA00022741"/>
    </source>
</evidence>
<evidence type="ECO:0000256" key="2">
    <source>
        <dbReference type="ARBA" id="ARBA00022840"/>
    </source>
</evidence>
<dbReference type="Pfam" id="PF13191">
    <property type="entry name" value="AAA_16"/>
    <property type="match status" value="1"/>
</dbReference>
<sequence length="1077" mass="120915">MAGTTQHDGRLVLDPQHLKRLRKHLGLSQEALAQRCFEQRLCVSIASIKRAESGKPVLYRTARHLATVYEVEVEALESRASPPPVASPLATEAPADDDESRNVIRLVVRATGLTKHLTQAIGERIEQFGGTLHDGTESAQLEAIFGLPRAYRSDALRCLQCAIAISRLLAEARLADGDIHFAAQQWPAAADQAPPSEPCLPALPGVGAPAVWGERGLAVQLAERFAFDKQAHPDFVRYLHPLQAGQASRFDLIGRHLEVSQFKAVLETTRAYQTGHILYVRGVAGIGKTRLVTEFIDMVQQQDADLHVATVLDFGTRIDDNPLAQLLRSLLKLPEDPVAAERQLRERLRWLRLPGDHAMVFRPLLGLPQPPEHERVYAAMTHDTRVARQRTALRELILREAIECPQVLLVEDLHWADDALFQTLATLMQDVREAPVIWMLTSRIEQDPLEGKLRPWLADLPLTLIELAPLRQHEAQTLATQFGEFDTTYVTQCVNRAQGNPLFLTQLLLFQQGSSLPASLKHLVQTKLDQLATPDRQAMRAAAAIGQRFTLEALHALLPFPDYRPVLPQRHYLVRALDDDTYLFVHDLIMQGIYESMPRAQRDRLHLRLAQYYVGRDTALRAQHLHKARALAAPGAFVEAIESQLKQHRHASALALLQQCQEIDYAPRDDYRLEMLHAQICVAMGLTQEARTHYQAAQRLASDDSSRIDASIGLARTLNVLDELDEEERLLDRILPEASKLQAHAALAEIHYLKGNIYFPRGDFARCRKYQERALEEARASGLKTTEIQALSGLGDAHYAQGHMLSAHQVFERCVSLCRQHGHADLEASNLFMLGTVRIYTNETQAALEDTLTATELGERVGNRRAEIVARLTAGWILLSQSRPEAAMEQVDTGLDLARGMGANRFEAFLLESQARLKLLEGQIDVARNLIRNAWRLVERHDLQHFIGPWVLGTLALLEEHDSERQAALETGWALLENGCVGHNAYRFLVTAAETCLVHGQGREAQQYAQRFRDFVASEPCAWAQHHIELIERHATWLSTSSEEDHRRLLRHWWAGADQGLALVMPRLATEHYGSST</sequence>
<evidence type="ECO:0000259" key="3">
    <source>
        <dbReference type="PROSITE" id="PS50943"/>
    </source>
</evidence>
<proteinExistence type="predicted"/>
<dbReference type="EMBL" id="BMXS01000009">
    <property type="protein sequence ID" value="GGX93431.1"/>
    <property type="molecule type" value="Genomic_DNA"/>
</dbReference>
<dbReference type="PANTHER" id="PTHR16305:SF28">
    <property type="entry name" value="GUANYLATE CYCLASE DOMAIN-CONTAINING PROTEIN"/>
    <property type="match status" value="1"/>
</dbReference>
<keyword evidence="5" id="KW-1185">Reference proteome</keyword>
<dbReference type="InterPro" id="IPR027417">
    <property type="entry name" value="P-loop_NTPase"/>
</dbReference>
<keyword evidence="1" id="KW-0547">Nucleotide-binding</keyword>
<dbReference type="InterPro" id="IPR011990">
    <property type="entry name" value="TPR-like_helical_dom_sf"/>
</dbReference>
<organism evidence="4 5">
    <name type="scientific">Litchfieldella qijiaojingensis</name>
    <dbReference type="NCBI Taxonomy" id="980347"/>
    <lineage>
        <taxon>Bacteria</taxon>
        <taxon>Pseudomonadati</taxon>
        <taxon>Pseudomonadota</taxon>
        <taxon>Gammaproteobacteria</taxon>
        <taxon>Oceanospirillales</taxon>
        <taxon>Halomonadaceae</taxon>
        <taxon>Litchfieldella</taxon>
    </lineage>
</organism>
<dbReference type="SUPFAM" id="SSF52540">
    <property type="entry name" value="P-loop containing nucleoside triphosphate hydrolases"/>
    <property type="match status" value="1"/>
</dbReference>
<dbReference type="InterPro" id="IPR010982">
    <property type="entry name" value="Lambda_DNA-bd_dom_sf"/>
</dbReference>
<dbReference type="SMART" id="SM00028">
    <property type="entry name" value="TPR"/>
    <property type="match status" value="5"/>
</dbReference>